<evidence type="ECO:0000313" key="2">
    <source>
        <dbReference type="Proteomes" id="UP000494256"/>
    </source>
</evidence>
<evidence type="ECO:0000313" key="1">
    <source>
        <dbReference type="EMBL" id="CAB3239255.1"/>
    </source>
</evidence>
<dbReference type="Proteomes" id="UP000494256">
    <property type="component" value="Unassembled WGS sequence"/>
</dbReference>
<organism evidence="1 2">
    <name type="scientific">Arctia plantaginis</name>
    <name type="common">Wood tiger moth</name>
    <name type="synonym">Phalaena plantaginis</name>
    <dbReference type="NCBI Taxonomy" id="874455"/>
    <lineage>
        <taxon>Eukaryota</taxon>
        <taxon>Metazoa</taxon>
        <taxon>Ecdysozoa</taxon>
        <taxon>Arthropoda</taxon>
        <taxon>Hexapoda</taxon>
        <taxon>Insecta</taxon>
        <taxon>Pterygota</taxon>
        <taxon>Neoptera</taxon>
        <taxon>Endopterygota</taxon>
        <taxon>Lepidoptera</taxon>
        <taxon>Glossata</taxon>
        <taxon>Ditrysia</taxon>
        <taxon>Noctuoidea</taxon>
        <taxon>Erebidae</taxon>
        <taxon>Arctiinae</taxon>
        <taxon>Arctia</taxon>
    </lineage>
</organism>
<dbReference type="OrthoDB" id="19656at2759"/>
<protein>
    <submittedName>
        <fullName evidence="1">Uncharacterized protein</fullName>
    </submittedName>
</protein>
<name>A0A8S1A132_ARCPL</name>
<proteinExistence type="predicted"/>
<dbReference type="AlphaFoldDB" id="A0A8S1A132"/>
<gene>
    <name evidence="1" type="ORF">APLA_LOCUS8591</name>
</gene>
<reference evidence="1 2" key="1">
    <citation type="submission" date="2020-04" db="EMBL/GenBank/DDBJ databases">
        <authorList>
            <person name="Wallbank WR R."/>
            <person name="Pardo Diaz C."/>
            <person name="Kozak K."/>
            <person name="Martin S."/>
            <person name="Jiggins C."/>
            <person name="Moest M."/>
            <person name="Warren A I."/>
            <person name="Byers J.R.P. K."/>
            <person name="Montejo-Kovacevich G."/>
            <person name="Yen C E."/>
        </authorList>
    </citation>
    <scope>NUCLEOTIDE SEQUENCE [LARGE SCALE GENOMIC DNA]</scope>
</reference>
<comment type="caution">
    <text evidence="1">The sequence shown here is derived from an EMBL/GenBank/DDBJ whole genome shotgun (WGS) entry which is preliminary data.</text>
</comment>
<accession>A0A8S1A132</accession>
<sequence>MEHIAGFTKKYSDKVLKQTELHITPVGQQSYVVYSSLSASAVIADDNENYRRARPSGRYRISFHCSRSRVGS</sequence>
<dbReference type="EMBL" id="CADEBD010000308">
    <property type="protein sequence ID" value="CAB3239255.1"/>
    <property type="molecule type" value="Genomic_DNA"/>
</dbReference>